<evidence type="ECO:0000256" key="3">
    <source>
        <dbReference type="ARBA" id="ARBA00012646"/>
    </source>
</evidence>
<dbReference type="PROSITE" id="PS00616">
    <property type="entry name" value="HIS_ACID_PHOSPHAT_1"/>
    <property type="match status" value="1"/>
</dbReference>
<dbReference type="InParanoid" id="A0A482X4B0"/>
<comment type="caution">
    <text evidence="9">The sequence shown here is derived from an EMBL/GenBank/DDBJ whole genome shotgun (WGS) entry which is preliminary data.</text>
</comment>
<dbReference type="EMBL" id="QKKF02018237">
    <property type="protein sequence ID" value="RZF40436.1"/>
    <property type="molecule type" value="Genomic_DNA"/>
</dbReference>
<keyword evidence="10" id="KW-1185">Reference proteome</keyword>
<dbReference type="PANTHER" id="PTHR11567:SF211">
    <property type="entry name" value="PROSTATIC ACID PHOSPHATASE"/>
    <property type="match status" value="1"/>
</dbReference>
<dbReference type="EC" id="3.1.3.2" evidence="3"/>
<name>A0A482X4B0_LAOST</name>
<dbReference type="OrthoDB" id="258392at2759"/>
<evidence type="ECO:0000256" key="7">
    <source>
        <dbReference type="ARBA" id="ARBA00023180"/>
    </source>
</evidence>
<dbReference type="Pfam" id="PF00328">
    <property type="entry name" value="His_Phos_2"/>
    <property type="match status" value="1"/>
</dbReference>
<dbReference type="InterPro" id="IPR033379">
    <property type="entry name" value="Acid_Pase_AS"/>
</dbReference>
<evidence type="ECO:0000313" key="9">
    <source>
        <dbReference type="EMBL" id="RZF40436.1"/>
    </source>
</evidence>
<dbReference type="Gene3D" id="3.40.50.1240">
    <property type="entry name" value="Phosphoglycerate mutase-like"/>
    <property type="match status" value="1"/>
</dbReference>
<protein>
    <recommendedName>
        <fullName evidence="3">acid phosphatase</fullName>
        <ecNumber evidence="3">3.1.3.2</ecNumber>
    </recommendedName>
</protein>
<keyword evidence="8" id="KW-0812">Transmembrane</keyword>
<evidence type="ECO:0000256" key="4">
    <source>
        <dbReference type="ARBA" id="ARBA00022729"/>
    </source>
</evidence>
<organism evidence="9 10">
    <name type="scientific">Laodelphax striatellus</name>
    <name type="common">Small brown planthopper</name>
    <name type="synonym">Delphax striatella</name>
    <dbReference type="NCBI Taxonomy" id="195883"/>
    <lineage>
        <taxon>Eukaryota</taxon>
        <taxon>Metazoa</taxon>
        <taxon>Ecdysozoa</taxon>
        <taxon>Arthropoda</taxon>
        <taxon>Hexapoda</taxon>
        <taxon>Insecta</taxon>
        <taxon>Pterygota</taxon>
        <taxon>Neoptera</taxon>
        <taxon>Paraneoptera</taxon>
        <taxon>Hemiptera</taxon>
        <taxon>Auchenorrhyncha</taxon>
        <taxon>Fulgoroidea</taxon>
        <taxon>Delphacidae</taxon>
        <taxon>Criomorphinae</taxon>
        <taxon>Laodelphax</taxon>
    </lineage>
</organism>
<dbReference type="GO" id="GO:0003993">
    <property type="term" value="F:acid phosphatase activity"/>
    <property type="evidence" value="ECO:0007669"/>
    <property type="project" value="UniProtKB-EC"/>
</dbReference>
<keyword evidence="4" id="KW-0732">Signal</keyword>
<dbReference type="STRING" id="195883.A0A482X4B0"/>
<accession>A0A482X4B0</accession>
<keyword evidence="6" id="KW-1015">Disulfide bond</keyword>
<keyword evidence="7" id="KW-0325">Glycoprotein</keyword>
<evidence type="ECO:0000256" key="5">
    <source>
        <dbReference type="ARBA" id="ARBA00022801"/>
    </source>
</evidence>
<dbReference type="CDD" id="cd07061">
    <property type="entry name" value="HP_HAP_like"/>
    <property type="match status" value="1"/>
</dbReference>
<keyword evidence="5" id="KW-0378">Hydrolase</keyword>
<dbReference type="InterPro" id="IPR029033">
    <property type="entry name" value="His_PPase_superfam"/>
</dbReference>
<evidence type="ECO:0000313" key="10">
    <source>
        <dbReference type="Proteomes" id="UP000291343"/>
    </source>
</evidence>
<dbReference type="SUPFAM" id="SSF53254">
    <property type="entry name" value="Phosphoglycerate mutase-like"/>
    <property type="match status" value="1"/>
</dbReference>
<comment type="catalytic activity">
    <reaction evidence="1">
        <text>a phosphate monoester + H2O = an alcohol + phosphate</text>
        <dbReference type="Rhea" id="RHEA:15017"/>
        <dbReference type="ChEBI" id="CHEBI:15377"/>
        <dbReference type="ChEBI" id="CHEBI:30879"/>
        <dbReference type="ChEBI" id="CHEBI:43474"/>
        <dbReference type="ChEBI" id="CHEBI:67140"/>
        <dbReference type="EC" id="3.1.3.2"/>
    </reaction>
</comment>
<dbReference type="PANTHER" id="PTHR11567">
    <property type="entry name" value="ACID PHOSPHATASE-RELATED"/>
    <property type="match status" value="1"/>
</dbReference>
<dbReference type="InterPro" id="IPR000560">
    <property type="entry name" value="His_Pase_clade-2"/>
</dbReference>
<evidence type="ECO:0000256" key="8">
    <source>
        <dbReference type="SAM" id="Phobius"/>
    </source>
</evidence>
<proteinExistence type="inferred from homology"/>
<keyword evidence="8" id="KW-0472">Membrane</keyword>
<keyword evidence="8" id="KW-1133">Transmembrane helix</keyword>
<dbReference type="InterPro" id="IPR050645">
    <property type="entry name" value="Histidine_acid_phosphatase"/>
</dbReference>
<sequence>MATFLNIPNTRMIFCGSIITLILGIIGFAVLISLNFVSTDSSVTSLEFVIAVPRHGARVPIFNFPTNPYQGTQYWPEGRGALTKKGKEQMYQIGQSLRKRYSHLFEEHGYRSEDLMVRSTPRVRTYMSVAVLLAGMFPPEGINVWHPTIAWQPIPIFTDYHLDKTKLVTSIDWCPKFANERIKLGNETMADYFKENRDFFNYVGEHSGIAISTAIDYVTVWDPIITSDIHGFSPPSWTDPIFPEKMNKIASEIYRLSVAGTTIMNKLFSGPLLTDLDGWISRKIAGNVSEKMLIHGAHDVTLTGLLSAVGFKEIPFVQPAATLIIELHTSALHEREVRMLYYNNSDTEEPVSLNMPKCQNPCSVSNFFDIIRLLEIEGEWEDACKM</sequence>
<dbReference type="SMR" id="A0A482X4B0"/>
<evidence type="ECO:0000256" key="2">
    <source>
        <dbReference type="ARBA" id="ARBA00005375"/>
    </source>
</evidence>
<dbReference type="Proteomes" id="UP000291343">
    <property type="component" value="Unassembled WGS sequence"/>
</dbReference>
<evidence type="ECO:0000256" key="6">
    <source>
        <dbReference type="ARBA" id="ARBA00023157"/>
    </source>
</evidence>
<gene>
    <name evidence="9" type="ORF">LSTR_LSTR013898</name>
</gene>
<feature type="transmembrane region" description="Helical" evidence="8">
    <location>
        <begin position="12"/>
        <end position="37"/>
    </location>
</feature>
<dbReference type="AlphaFoldDB" id="A0A482X4B0"/>
<comment type="similarity">
    <text evidence="2">Belongs to the histidine acid phosphatase family.</text>
</comment>
<reference evidence="9 10" key="1">
    <citation type="journal article" date="2017" name="Gigascience">
        <title>Genome sequence of the small brown planthopper, Laodelphax striatellus.</title>
        <authorList>
            <person name="Zhu J."/>
            <person name="Jiang F."/>
            <person name="Wang X."/>
            <person name="Yang P."/>
            <person name="Bao Y."/>
            <person name="Zhao W."/>
            <person name="Wang W."/>
            <person name="Lu H."/>
            <person name="Wang Q."/>
            <person name="Cui N."/>
            <person name="Li J."/>
            <person name="Chen X."/>
            <person name="Luo L."/>
            <person name="Yu J."/>
            <person name="Kang L."/>
            <person name="Cui F."/>
        </authorList>
    </citation>
    <scope>NUCLEOTIDE SEQUENCE [LARGE SCALE GENOMIC DNA]</scope>
    <source>
        <strain evidence="9">Lst14</strain>
    </source>
</reference>
<evidence type="ECO:0000256" key="1">
    <source>
        <dbReference type="ARBA" id="ARBA00000032"/>
    </source>
</evidence>